<evidence type="ECO:0000256" key="1">
    <source>
        <dbReference type="SAM" id="SignalP"/>
    </source>
</evidence>
<feature type="chain" id="PRO_5009098896" description="DUF4369 domain-containing protein" evidence="1">
    <location>
        <begin position="20"/>
        <end position="228"/>
    </location>
</feature>
<dbReference type="AlphaFoldDB" id="A0A1D7QN71"/>
<dbReference type="EMBL" id="CP017141">
    <property type="protein sequence ID" value="AOM80116.1"/>
    <property type="molecule type" value="Genomic_DNA"/>
</dbReference>
<keyword evidence="3" id="KW-1185">Reference proteome</keyword>
<gene>
    <name evidence="2" type="ORF">BFS30_24910</name>
</gene>
<dbReference type="Proteomes" id="UP000094313">
    <property type="component" value="Chromosome"/>
</dbReference>
<protein>
    <recommendedName>
        <fullName evidence="4">DUF4369 domain-containing protein</fullName>
    </recommendedName>
</protein>
<name>A0A1D7QN71_9SPHI</name>
<feature type="signal peptide" evidence="1">
    <location>
        <begin position="1"/>
        <end position="19"/>
    </location>
</feature>
<evidence type="ECO:0000313" key="2">
    <source>
        <dbReference type="EMBL" id="AOM80116.1"/>
    </source>
</evidence>
<dbReference type="KEGG" id="psty:BFS30_24910"/>
<accession>A0A1D7QN71</accession>
<dbReference type="OrthoDB" id="755094at2"/>
<proteinExistence type="predicted"/>
<reference evidence="2 3" key="1">
    <citation type="submission" date="2016-08" db="EMBL/GenBank/DDBJ databases">
        <authorList>
            <person name="Seilhamer J.J."/>
        </authorList>
    </citation>
    <scope>NUCLEOTIDE SEQUENCE [LARGE SCALE GENOMIC DNA]</scope>
    <source>
        <strain evidence="2 3">DX4</strain>
    </source>
</reference>
<keyword evidence="1" id="KW-0732">Signal</keyword>
<organism evidence="2 3">
    <name type="scientific">Pedobacter steynii</name>
    <dbReference type="NCBI Taxonomy" id="430522"/>
    <lineage>
        <taxon>Bacteria</taxon>
        <taxon>Pseudomonadati</taxon>
        <taxon>Bacteroidota</taxon>
        <taxon>Sphingobacteriia</taxon>
        <taxon>Sphingobacteriales</taxon>
        <taxon>Sphingobacteriaceae</taxon>
        <taxon>Pedobacter</taxon>
    </lineage>
</organism>
<dbReference type="RefSeq" id="WP_069381778.1">
    <property type="nucleotide sequence ID" value="NZ_CP017141.1"/>
</dbReference>
<sequence>MKHFIYLFLLCISSFTSLAQSIKFTIQGSLKDTKKAKFAYLTTLSHQVPISSDKLLMVTPIKDGKFNFRGTFELDNNTYQHAAVFIEERGNISKEELISKFGQLILITDREKNFKHIILEDIDLVIAEPDQMKTSRIASGGKQTRILYEWFAALRSKNGKLLDFVRKFPDAQMSLDAVAEASSGISPLNQDKLEAAFGSPKELYTLLSERLKKSEKGMALRKKIYHIK</sequence>
<evidence type="ECO:0000313" key="3">
    <source>
        <dbReference type="Proteomes" id="UP000094313"/>
    </source>
</evidence>
<evidence type="ECO:0008006" key="4">
    <source>
        <dbReference type="Google" id="ProtNLM"/>
    </source>
</evidence>